<dbReference type="GO" id="GO:0006508">
    <property type="term" value="P:proteolysis"/>
    <property type="evidence" value="ECO:0007669"/>
    <property type="project" value="InterPro"/>
</dbReference>
<gene>
    <name evidence="3" type="ORF">KP509_12G001400</name>
</gene>
<dbReference type="PANTHER" id="PTHR10795">
    <property type="entry name" value="PROPROTEIN CONVERTASE SUBTILISIN/KEXIN"/>
    <property type="match status" value="1"/>
</dbReference>
<dbReference type="Gene3D" id="3.40.50.200">
    <property type="entry name" value="Peptidase S8/S53 domain"/>
    <property type="match status" value="1"/>
</dbReference>
<evidence type="ECO:0000313" key="4">
    <source>
        <dbReference type="Proteomes" id="UP000825935"/>
    </source>
</evidence>
<proteinExistence type="inferred from homology"/>
<reference evidence="3" key="1">
    <citation type="submission" date="2021-08" db="EMBL/GenBank/DDBJ databases">
        <title>WGS assembly of Ceratopteris richardii.</title>
        <authorList>
            <person name="Marchant D.B."/>
            <person name="Chen G."/>
            <person name="Jenkins J."/>
            <person name="Shu S."/>
            <person name="Leebens-Mack J."/>
            <person name="Grimwood J."/>
            <person name="Schmutz J."/>
            <person name="Soltis P."/>
            <person name="Soltis D."/>
            <person name="Chen Z.-H."/>
        </authorList>
    </citation>
    <scope>NUCLEOTIDE SEQUENCE</scope>
    <source>
        <strain evidence="3">Whitten #5841</strain>
        <tissue evidence="3">Leaf</tissue>
    </source>
</reference>
<name>A0A8T2TI18_CERRI</name>
<evidence type="ECO:0008006" key="5">
    <source>
        <dbReference type="Google" id="ProtNLM"/>
    </source>
</evidence>
<keyword evidence="2" id="KW-0732">Signal</keyword>
<comment type="similarity">
    <text evidence="1">Belongs to the peptidase S8 family.</text>
</comment>
<evidence type="ECO:0000313" key="3">
    <source>
        <dbReference type="EMBL" id="KAH7422272.1"/>
    </source>
</evidence>
<evidence type="ECO:0000256" key="1">
    <source>
        <dbReference type="ARBA" id="ARBA00011073"/>
    </source>
</evidence>
<dbReference type="GO" id="GO:0004252">
    <property type="term" value="F:serine-type endopeptidase activity"/>
    <property type="evidence" value="ECO:0007669"/>
    <property type="project" value="InterPro"/>
</dbReference>
<sequence length="130" mass="14080">MALHTCIGAYKTCWSRVYVNSVILAAFEQAITDGVNIISLPIGGAICPYFFDLITIRSFIAMQEGILVSMSVGNPRPIPQSGGNISPWILTAGASMIDHNFPTIVILKNNASCTRALFTMKKDLDVVNCL</sequence>
<comment type="caution">
    <text evidence="3">The sequence shown here is derived from an EMBL/GenBank/DDBJ whole genome shotgun (WGS) entry which is preliminary data.</text>
</comment>
<dbReference type="InterPro" id="IPR045051">
    <property type="entry name" value="SBT"/>
</dbReference>
<dbReference type="Proteomes" id="UP000825935">
    <property type="component" value="Chromosome 12"/>
</dbReference>
<dbReference type="SUPFAM" id="SSF52743">
    <property type="entry name" value="Subtilisin-like"/>
    <property type="match status" value="1"/>
</dbReference>
<dbReference type="OMA" id="NNASCTR"/>
<keyword evidence="4" id="KW-1185">Reference proteome</keyword>
<dbReference type="InterPro" id="IPR036852">
    <property type="entry name" value="Peptidase_S8/S53_dom_sf"/>
</dbReference>
<accession>A0A8T2TI18</accession>
<dbReference type="Gene3D" id="3.50.30.30">
    <property type="match status" value="1"/>
</dbReference>
<dbReference type="AlphaFoldDB" id="A0A8T2TI18"/>
<dbReference type="EMBL" id="CM035417">
    <property type="protein sequence ID" value="KAH7422272.1"/>
    <property type="molecule type" value="Genomic_DNA"/>
</dbReference>
<protein>
    <recommendedName>
        <fullName evidence="5">Peptidase S8/S53 domain-containing protein</fullName>
    </recommendedName>
</protein>
<organism evidence="3 4">
    <name type="scientific">Ceratopteris richardii</name>
    <name type="common">Triangle waterfern</name>
    <dbReference type="NCBI Taxonomy" id="49495"/>
    <lineage>
        <taxon>Eukaryota</taxon>
        <taxon>Viridiplantae</taxon>
        <taxon>Streptophyta</taxon>
        <taxon>Embryophyta</taxon>
        <taxon>Tracheophyta</taxon>
        <taxon>Polypodiopsida</taxon>
        <taxon>Polypodiidae</taxon>
        <taxon>Polypodiales</taxon>
        <taxon>Pteridineae</taxon>
        <taxon>Pteridaceae</taxon>
        <taxon>Parkerioideae</taxon>
        <taxon>Ceratopteris</taxon>
    </lineage>
</organism>
<evidence type="ECO:0000256" key="2">
    <source>
        <dbReference type="ARBA" id="ARBA00022729"/>
    </source>
</evidence>
<dbReference type="OrthoDB" id="4803627at2759"/>